<evidence type="ECO:0000313" key="3">
    <source>
        <dbReference type="Proteomes" id="UP000327118"/>
    </source>
</evidence>
<evidence type="ECO:0000313" key="2">
    <source>
        <dbReference type="EMBL" id="KAE8355456.1"/>
    </source>
</evidence>
<keyword evidence="1" id="KW-0812">Transmembrane</keyword>
<evidence type="ECO:0000256" key="1">
    <source>
        <dbReference type="SAM" id="Phobius"/>
    </source>
</evidence>
<dbReference type="EMBL" id="ML739052">
    <property type="protein sequence ID" value="KAE8355456.1"/>
    <property type="molecule type" value="Genomic_DNA"/>
</dbReference>
<keyword evidence="1" id="KW-0472">Membrane</keyword>
<protein>
    <submittedName>
        <fullName evidence="2">Uncharacterized protein</fullName>
    </submittedName>
</protein>
<accession>A0A5N6ZEY0</accession>
<keyword evidence="3" id="KW-1185">Reference proteome</keyword>
<gene>
    <name evidence="2" type="ORF">BDV28DRAFT_42743</name>
</gene>
<sequence length="54" mass="5975">MYTEIPGTHCPSHFVLEGLTVDCYLYYNLGNGCLDIFISISISLFISNGILCRG</sequence>
<keyword evidence="1" id="KW-1133">Transmembrane helix</keyword>
<reference evidence="3" key="1">
    <citation type="submission" date="2019-04" db="EMBL/GenBank/DDBJ databases">
        <title>Friends and foes A comparative genomics studyof 23 Aspergillus species from section Flavi.</title>
        <authorList>
            <consortium name="DOE Joint Genome Institute"/>
            <person name="Kjaerbolling I."/>
            <person name="Vesth T."/>
            <person name="Frisvad J.C."/>
            <person name="Nybo J.L."/>
            <person name="Theobald S."/>
            <person name="Kildgaard S."/>
            <person name="Isbrandt T."/>
            <person name="Kuo A."/>
            <person name="Sato A."/>
            <person name="Lyhne E.K."/>
            <person name="Kogle M.E."/>
            <person name="Wiebenga A."/>
            <person name="Kun R.S."/>
            <person name="Lubbers R.J."/>
            <person name="Makela M.R."/>
            <person name="Barry K."/>
            <person name="Chovatia M."/>
            <person name="Clum A."/>
            <person name="Daum C."/>
            <person name="Haridas S."/>
            <person name="He G."/>
            <person name="LaButti K."/>
            <person name="Lipzen A."/>
            <person name="Mondo S."/>
            <person name="Riley R."/>
            <person name="Salamov A."/>
            <person name="Simmons B.A."/>
            <person name="Magnuson J.K."/>
            <person name="Henrissat B."/>
            <person name="Mortensen U.H."/>
            <person name="Larsen T.O."/>
            <person name="Devries R.P."/>
            <person name="Grigoriev I.V."/>
            <person name="Machida M."/>
            <person name="Baker S.E."/>
            <person name="Andersen M.R."/>
        </authorList>
    </citation>
    <scope>NUCLEOTIDE SEQUENCE [LARGE SCALE GENOMIC DNA]</scope>
    <source>
        <strain evidence="3">CBS 553.77</strain>
    </source>
</reference>
<name>A0A5N6ZEY0_9EURO</name>
<dbReference type="Proteomes" id="UP000327118">
    <property type="component" value="Unassembled WGS sequence"/>
</dbReference>
<dbReference type="AlphaFoldDB" id="A0A5N6ZEY0"/>
<organism evidence="2 3">
    <name type="scientific">Aspergillus coremiiformis</name>
    <dbReference type="NCBI Taxonomy" id="138285"/>
    <lineage>
        <taxon>Eukaryota</taxon>
        <taxon>Fungi</taxon>
        <taxon>Dikarya</taxon>
        <taxon>Ascomycota</taxon>
        <taxon>Pezizomycotina</taxon>
        <taxon>Eurotiomycetes</taxon>
        <taxon>Eurotiomycetidae</taxon>
        <taxon>Eurotiales</taxon>
        <taxon>Aspergillaceae</taxon>
        <taxon>Aspergillus</taxon>
        <taxon>Aspergillus subgen. Circumdati</taxon>
    </lineage>
</organism>
<proteinExistence type="predicted"/>
<feature type="transmembrane region" description="Helical" evidence="1">
    <location>
        <begin position="24"/>
        <end position="46"/>
    </location>
</feature>